<keyword evidence="1" id="KW-0812">Transmembrane</keyword>
<name>A0A8S1R6D5_9CILI</name>
<dbReference type="PANTHER" id="PTHR11319:SF35">
    <property type="entry name" value="OUTER MEMBRANE PROTEIN PMPC-RELATED"/>
    <property type="match status" value="1"/>
</dbReference>
<evidence type="ECO:0000256" key="1">
    <source>
        <dbReference type="SAM" id="Phobius"/>
    </source>
</evidence>
<evidence type="ECO:0008006" key="4">
    <source>
        <dbReference type="Google" id="ProtNLM"/>
    </source>
</evidence>
<comment type="caution">
    <text evidence="2">The sequence shown here is derived from an EMBL/GenBank/DDBJ whole genome shotgun (WGS) entry which is preliminary data.</text>
</comment>
<evidence type="ECO:0000313" key="3">
    <source>
        <dbReference type="Proteomes" id="UP000692954"/>
    </source>
</evidence>
<reference evidence="2" key="1">
    <citation type="submission" date="2021-01" db="EMBL/GenBank/DDBJ databases">
        <authorList>
            <consortium name="Genoscope - CEA"/>
            <person name="William W."/>
        </authorList>
    </citation>
    <scope>NUCLEOTIDE SEQUENCE</scope>
</reference>
<protein>
    <recommendedName>
        <fullName evidence="4">Transmembrane protein</fullName>
    </recommendedName>
</protein>
<organism evidence="2 3">
    <name type="scientific">Paramecium sonneborni</name>
    <dbReference type="NCBI Taxonomy" id="65129"/>
    <lineage>
        <taxon>Eukaryota</taxon>
        <taxon>Sar</taxon>
        <taxon>Alveolata</taxon>
        <taxon>Ciliophora</taxon>
        <taxon>Intramacronucleata</taxon>
        <taxon>Oligohymenophorea</taxon>
        <taxon>Peniculida</taxon>
        <taxon>Parameciidae</taxon>
        <taxon>Paramecium</taxon>
    </lineage>
</organism>
<evidence type="ECO:0000313" key="2">
    <source>
        <dbReference type="EMBL" id="CAD8122997.1"/>
    </source>
</evidence>
<accession>A0A8S1R6D5</accession>
<keyword evidence="1" id="KW-1133">Transmembrane helix</keyword>
<keyword evidence="3" id="KW-1185">Reference proteome</keyword>
<gene>
    <name evidence="2" type="ORF">PSON_ATCC_30995.1.T1420006</name>
</gene>
<sequence>MIPSNLVIQKYQIYQPKVNKYFPIFQFLVQFQRTVQTKKFPTFFIQHAFQQIYFKFQQLFPNIQDCFNIKRILILPWQYYNLGSISFIIDPYNQKEKLLQIEISCYFSKSKNNLNYTMQAKSLKCQLKEFYVNSGCQICSSSEGFYSVVYDATKCSIFDNTKFNQITENNIELLKGFGNLIIYLIKQKNALKIHIGALCEECDIYNIKGEEKYFQNQKILSEFLVLVLKTAQFHLCSINLSSNQLFKGQKLQQRFSKIIFNLDQRHEGFLIKMLLNYLWIFSVIFTFKNIKFSFSITFFDAASNTYHSMTNNLDYQEINQKNQFILKQLECLYSLNYNLYLQQLDFLCIISIIKLDCAILSIFPFSQKEMFQVRVTYRAMFLFFLDLRNIQFGLSLQLFQKLEFLVQSFLFPFLQSCTLKKINMITLKLENIFVIQSMNTMFKVIFGKKQSQLKRQLLFQYQHILKLLFCLKHHCQDICFNKKPFILSNLNNMDLSSAQIVSITIFLAAVKYETKQENNQFSSMSLQTIIVLLCLKLCYSFIKSIFEVYSKKYSFLILMYLHLILNKISSNSILTKKFTKITLKK</sequence>
<feature type="transmembrane region" description="Helical" evidence="1">
    <location>
        <begin position="554"/>
        <end position="574"/>
    </location>
</feature>
<keyword evidence="1" id="KW-0472">Membrane</keyword>
<feature type="transmembrane region" description="Helical" evidence="1">
    <location>
        <begin position="524"/>
        <end position="542"/>
    </location>
</feature>
<dbReference type="Proteomes" id="UP000692954">
    <property type="component" value="Unassembled WGS sequence"/>
</dbReference>
<dbReference type="PANTHER" id="PTHR11319">
    <property type="entry name" value="G PROTEIN-COUPLED RECEPTOR-RELATED"/>
    <property type="match status" value="1"/>
</dbReference>
<dbReference type="OrthoDB" id="77931at2759"/>
<dbReference type="EMBL" id="CAJJDN010000142">
    <property type="protein sequence ID" value="CAD8122997.1"/>
    <property type="molecule type" value="Genomic_DNA"/>
</dbReference>
<proteinExistence type="predicted"/>
<dbReference type="AlphaFoldDB" id="A0A8S1R6D5"/>